<keyword evidence="2" id="KW-1185">Reference proteome</keyword>
<gene>
    <name evidence="1" type="ORF">J1605_008260</name>
</gene>
<accession>A0AB34H095</accession>
<sequence>MSLRKPCGEVGEGVPCVSVLLFGGSGGGGKMAAHGGSAASSALKGLIQQFTAITGHSPPPVPGLPFPFLGPSEPSLWPWRVRALPP</sequence>
<evidence type="ECO:0000313" key="1">
    <source>
        <dbReference type="EMBL" id="KAJ8784416.1"/>
    </source>
</evidence>
<dbReference type="EMBL" id="JAIQCJ010002048">
    <property type="protein sequence ID" value="KAJ8784416.1"/>
    <property type="molecule type" value="Genomic_DNA"/>
</dbReference>
<evidence type="ECO:0000313" key="2">
    <source>
        <dbReference type="Proteomes" id="UP001159641"/>
    </source>
</evidence>
<proteinExistence type="predicted"/>
<organism evidence="1 2">
    <name type="scientific">Eschrichtius robustus</name>
    <name type="common">California gray whale</name>
    <name type="synonym">Eschrichtius gibbosus</name>
    <dbReference type="NCBI Taxonomy" id="9764"/>
    <lineage>
        <taxon>Eukaryota</taxon>
        <taxon>Metazoa</taxon>
        <taxon>Chordata</taxon>
        <taxon>Craniata</taxon>
        <taxon>Vertebrata</taxon>
        <taxon>Euteleostomi</taxon>
        <taxon>Mammalia</taxon>
        <taxon>Eutheria</taxon>
        <taxon>Laurasiatheria</taxon>
        <taxon>Artiodactyla</taxon>
        <taxon>Whippomorpha</taxon>
        <taxon>Cetacea</taxon>
        <taxon>Mysticeti</taxon>
        <taxon>Eschrichtiidae</taxon>
        <taxon>Eschrichtius</taxon>
    </lineage>
</organism>
<reference evidence="1 2" key="1">
    <citation type="submission" date="2022-11" db="EMBL/GenBank/DDBJ databases">
        <title>Whole genome sequence of Eschrichtius robustus ER-17-0199.</title>
        <authorList>
            <person name="Bruniche-Olsen A."/>
            <person name="Black A.N."/>
            <person name="Fields C.J."/>
            <person name="Walden K."/>
            <person name="Dewoody J.A."/>
        </authorList>
    </citation>
    <scope>NUCLEOTIDE SEQUENCE [LARGE SCALE GENOMIC DNA]</scope>
    <source>
        <strain evidence="1">ER-17-0199</strain>
        <tissue evidence="1">Blubber</tissue>
    </source>
</reference>
<dbReference type="Proteomes" id="UP001159641">
    <property type="component" value="Unassembled WGS sequence"/>
</dbReference>
<dbReference type="AlphaFoldDB" id="A0AB34H095"/>
<name>A0AB34H095_ESCRO</name>
<comment type="caution">
    <text evidence="1">The sequence shown here is derived from an EMBL/GenBank/DDBJ whole genome shotgun (WGS) entry which is preliminary data.</text>
</comment>
<protein>
    <submittedName>
        <fullName evidence="1">Uncharacterized protein</fullName>
    </submittedName>
</protein>